<dbReference type="PANTHER" id="PTHR43272">
    <property type="entry name" value="LONG-CHAIN-FATTY-ACID--COA LIGASE"/>
    <property type="match status" value="1"/>
</dbReference>
<dbReference type="InterPro" id="IPR020845">
    <property type="entry name" value="AMP-binding_CS"/>
</dbReference>
<evidence type="ECO:0000259" key="7">
    <source>
        <dbReference type="Pfam" id="PF00501"/>
    </source>
</evidence>
<dbReference type="GeneID" id="30033550"/>
<dbReference type="InterPro" id="IPR000873">
    <property type="entry name" value="AMP-dep_synth/lig_dom"/>
</dbReference>
<gene>
    <name evidence="8" type="primary">FAA4</name>
    <name evidence="8" type="ORF">AWJ20_1717</name>
</gene>
<accession>A0A167DXV9</accession>
<dbReference type="InterPro" id="IPR042099">
    <property type="entry name" value="ANL_N_sf"/>
</dbReference>
<dbReference type="GO" id="GO:0005886">
    <property type="term" value="C:plasma membrane"/>
    <property type="evidence" value="ECO:0007669"/>
    <property type="project" value="TreeGrafter"/>
</dbReference>
<evidence type="ECO:0000256" key="6">
    <source>
        <dbReference type="SAM" id="MobiDB-lite"/>
    </source>
</evidence>
<dbReference type="GO" id="GO:0005524">
    <property type="term" value="F:ATP binding"/>
    <property type="evidence" value="ECO:0007669"/>
    <property type="project" value="UniProtKB-KW"/>
</dbReference>
<dbReference type="OrthoDB" id="1700726at2759"/>
<sequence length="686" mass="75676">MGFFHRSASTVEVGPAKPGETAPRRNIHAKDHAWTTPDDVPGVDTIYKLFKKNVELYDTRYAMASRVIKTIHTEEKMVTKKIDGKDQKVPKKWQYYELTPYHNITYRELDTLVSNIASGLVKLGVKPNGEERFHIYAQTCAEWLQTALACSSQGIPVVTAYDTLGEEGLTHSMVETETVGVLVDGANLHTLLRPLKKATKIKYIIYRQDIEDANYDKDIEELKALREDIQVLRFEDLVALGKANSIPASPPSPEDTALIMYTSGSTGTPKGVILLQKTVVGGVAGVAGNIDHKTICPGDKVLAFLPLAHIFEFTLELGCIHWGATLGYANPKTLSDVSVKNCLGDIREYKPDIMVGVPTVWENVRKGILSKIKENPSIVQKIFWAAYYAKLGLSHYGIPVPLVDTLIFKKVKDATGGNVKFVMNGGAALSKDTQVFISTLIAPLLIGYGLTETNANCSLMSPRNFEFGTQGELTHGVTVKLVDVPDAGYFAKNNQGEVFIKGNPVSPQYFKNEKETKDAFTEDGWFMTGDIGEWTPSGSLKLIDRKKNLVKTLHGEYIALEKLESTYRSNPYVANICVYADSSHVKPIAIIVPAEKAIHELCSDKKIDIHEDVAQDPRITSVIHKSILETGKAAGLSGVELLAGIVISPIEWTPQNGYVTSAQKLQRKKILEANKKAVEDVFKRND</sequence>
<evidence type="ECO:0000256" key="2">
    <source>
        <dbReference type="ARBA" id="ARBA00022598"/>
    </source>
</evidence>
<dbReference type="GO" id="GO:0004467">
    <property type="term" value="F:long-chain fatty acid-CoA ligase activity"/>
    <property type="evidence" value="ECO:0007669"/>
    <property type="project" value="UniProtKB-EC"/>
</dbReference>
<keyword evidence="9" id="KW-1185">Reference proteome</keyword>
<proteinExistence type="inferred from homology"/>
<dbReference type="EMBL" id="CP014501">
    <property type="protein sequence ID" value="ANB13426.1"/>
    <property type="molecule type" value="Genomic_DNA"/>
</dbReference>
<protein>
    <submittedName>
        <fullName evidence="8">Long-chain fatty acid-CoA ligase FAA4</fullName>
    </submittedName>
</protein>
<dbReference type="Proteomes" id="UP000189580">
    <property type="component" value="Chromosome a"/>
</dbReference>
<feature type="domain" description="AMP-dependent synthetase/ligase" evidence="7">
    <location>
        <begin position="90"/>
        <end position="510"/>
    </location>
</feature>
<comment type="similarity">
    <text evidence="1">Belongs to the ATP-dependent AMP-binding enzyme family.</text>
</comment>
<name>A0A167DXV9_9ASCO</name>
<dbReference type="PANTHER" id="PTHR43272:SF83">
    <property type="entry name" value="ACYL-COA SYNTHETASE LONG-CHAIN, ISOFORM J"/>
    <property type="match status" value="1"/>
</dbReference>
<dbReference type="GO" id="GO:0005783">
    <property type="term" value="C:endoplasmic reticulum"/>
    <property type="evidence" value="ECO:0007669"/>
    <property type="project" value="TreeGrafter"/>
</dbReference>
<dbReference type="Pfam" id="PF00501">
    <property type="entry name" value="AMP-binding"/>
    <property type="match status" value="1"/>
</dbReference>
<evidence type="ECO:0000256" key="1">
    <source>
        <dbReference type="ARBA" id="ARBA00006432"/>
    </source>
</evidence>
<keyword evidence="2 8" id="KW-0436">Ligase</keyword>
<keyword evidence="3" id="KW-0547">Nucleotide-binding</keyword>
<comment type="catalytic activity">
    <reaction evidence="5">
        <text>a long-chain fatty acid + ATP + CoA = a long-chain fatty acyl-CoA + AMP + diphosphate</text>
        <dbReference type="Rhea" id="RHEA:15421"/>
        <dbReference type="ChEBI" id="CHEBI:30616"/>
        <dbReference type="ChEBI" id="CHEBI:33019"/>
        <dbReference type="ChEBI" id="CHEBI:57287"/>
        <dbReference type="ChEBI" id="CHEBI:57560"/>
        <dbReference type="ChEBI" id="CHEBI:83139"/>
        <dbReference type="ChEBI" id="CHEBI:456215"/>
        <dbReference type="EC" id="6.2.1.3"/>
    </reaction>
</comment>
<organism evidence="8 9">
    <name type="scientific">Sugiyamaella lignohabitans</name>
    <dbReference type="NCBI Taxonomy" id="796027"/>
    <lineage>
        <taxon>Eukaryota</taxon>
        <taxon>Fungi</taxon>
        <taxon>Dikarya</taxon>
        <taxon>Ascomycota</taxon>
        <taxon>Saccharomycotina</taxon>
        <taxon>Dipodascomycetes</taxon>
        <taxon>Dipodascales</taxon>
        <taxon>Trichomonascaceae</taxon>
        <taxon>Sugiyamaella</taxon>
    </lineage>
</organism>
<keyword evidence="4" id="KW-0067">ATP-binding</keyword>
<evidence type="ECO:0000256" key="3">
    <source>
        <dbReference type="ARBA" id="ARBA00022741"/>
    </source>
</evidence>
<dbReference type="SUPFAM" id="SSF56801">
    <property type="entry name" value="Acetyl-CoA synthetase-like"/>
    <property type="match status" value="1"/>
</dbReference>
<dbReference type="PROSITE" id="PS00455">
    <property type="entry name" value="AMP_BINDING"/>
    <property type="match status" value="1"/>
</dbReference>
<evidence type="ECO:0000256" key="5">
    <source>
        <dbReference type="ARBA" id="ARBA00036813"/>
    </source>
</evidence>
<evidence type="ECO:0000256" key="4">
    <source>
        <dbReference type="ARBA" id="ARBA00022840"/>
    </source>
</evidence>
<feature type="region of interest" description="Disordered" evidence="6">
    <location>
        <begin position="1"/>
        <end position="26"/>
    </location>
</feature>
<dbReference type="GO" id="GO:0005811">
    <property type="term" value="C:lipid droplet"/>
    <property type="evidence" value="ECO:0007669"/>
    <property type="project" value="TreeGrafter"/>
</dbReference>
<evidence type="ECO:0000313" key="8">
    <source>
        <dbReference type="EMBL" id="ANB13426.1"/>
    </source>
</evidence>
<dbReference type="AlphaFoldDB" id="A0A167DXV9"/>
<reference evidence="8 9" key="1">
    <citation type="submission" date="2016-02" db="EMBL/GenBank/DDBJ databases">
        <title>Complete genome sequence and transcriptome regulation of the pentose utilising yeast Sugiyamaella lignohabitans.</title>
        <authorList>
            <person name="Bellasio M."/>
            <person name="Peymann A."/>
            <person name="Valli M."/>
            <person name="Sipitzky M."/>
            <person name="Graf A."/>
            <person name="Sauer M."/>
            <person name="Marx H."/>
            <person name="Mattanovich D."/>
        </authorList>
    </citation>
    <scope>NUCLEOTIDE SEQUENCE [LARGE SCALE GENOMIC DNA]</scope>
    <source>
        <strain evidence="8 9">CBS 10342</strain>
    </source>
</reference>
<dbReference type="Gene3D" id="3.40.50.12780">
    <property type="entry name" value="N-terminal domain of ligase-like"/>
    <property type="match status" value="1"/>
</dbReference>
<dbReference type="KEGG" id="slb:AWJ20_1717"/>
<dbReference type="RefSeq" id="XP_018735903.1">
    <property type="nucleotide sequence ID" value="XM_018878618.1"/>
</dbReference>
<dbReference type="GO" id="GO:0035336">
    <property type="term" value="P:long-chain fatty-acyl-CoA metabolic process"/>
    <property type="evidence" value="ECO:0007669"/>
    <property type="project" value="TreeGrafter"/>
</dbReference>
<evidence type="ECO:0000313" key="9">
    <source>
        <dbReference type="Proteomes" id="UP000189580"/>
    </source>
</evidence>